<dbReference type="GO" id="GO:0010494">
    <property type="term" value="C:cytoplasmic stress granule"/>
    <property type="evidence" value="ECO:0007669"/>
    <property type="project" value="TreeGrafter"/>
</dbReference>
<dbReference type="Proteomes" id="UP000694564">
    <property type="component" value="Chromosome 1"/>
</dbReference>
<reference evidence="2" key="3">
    <citation type="submission" date="2025-09" db="UniProtKB">
        <authorList>
            <consortium name="Ensembl"/>
        </authorList>
    </citation>
    <scope>IDENTIFICATION</scope>
</reference>
<dbReference type="GO" id="GO:0051028">
    <property type="term" value="P:mRNA transport"/>
    <property type="evidence" value="ECO:0007669"/>
    <property type="project" value="TreeGrafter"/>
</dbReference>
<dbReference type="GO" id="GO:0045727">
    <property type="term" value="P:positive regulation of translation"/>
    <property type="evidence" value="ECO:0007669"/>
    <property type="project" value="TreeGrafter"/>
</dbReference>
<dbReference type="GeneTree" id="ENSGT00940000168548"/>
<dbReference type="InterPro" id="IPR041560">
    <property type="entry name" value="Tudor_FRM1"/>
</dbReference>
<keyword evidence="3" id="KW-1185">Reference proteome</keyword>
<name>A0A8D2CJV0_SCIVU</name>
<reference evidence="2" key="2">
    <citation type="submission" date="2025-08" db="UniProtKB">
        <authorList>
            <consortium name="Ensembl"/>
        </authorList>
    </citation>
    <scope>IDENTIFICATION</scope>
</reference>
<proteinExistence type="predicted"/>
<dbReference type="Gene3D" id="2.30.30.140">
    <property type="match status" value="1"/>
</dbReference>
<dbReference type="GO" id="GO:0045182">
    <property type="term" value="F:translation regulator activity"/>
    <property type="evidence" value="ECO:0007669"/>
    <property type="project" value="TreeGrafter"/>
</dbReference>
<evidence type="ECO:0000259" key="1">
    <source>
        <dbReference type="Pfam" id="PF18336"/>
    </source>
</evidence>
<dbReference type="PANTHER" id="PTHR10603:SF6">
    <property type="entry name" value="RNA-BINDING PROTEIN FXR1"/>
    <property type="match status" value="1"/>
</dbReference>
<evidence type="ECO:0000313" key="2">
    <source>
        <dbReference type="Ensembl" id="ENSSVLP00005001006.1"/>
    </source>
</evidence>
<dbReference type="OrthoDB" id="424249at2759"/>
<dbReference type="GO" id="GO:0098793">
    <property type="term" value="C:presynapse"/>
    <property type="evidence" value="ECO:0007669"/>
    <property type="project" value="GOC"/>
</dbReference>
<reference evidence="2" key="1">
    <citation type="submission" date="2020-06" db="EMBL/GenBank/DDBJ databases">
        <authorList>
            <consortium name="Wellcome Sanger Institute Data Sharing"/>
        </authorList>
    </citation>
    <scope>NUCLEOTIDE SEQUENCE [LARGE SCALE GENOMIC DNA]</scope>
</reference>
<dbReference type="GO" id="GO:0005634">
    <property type="term" value="C:nucleus"/>
    <property type="evidence" value="ECO:0007669"/>
    <property type="project" value="TreeGrafter"/>
</dbReference>
<feature type="domain" description="Agenet-like" evidence="1">
    <location>
        <begin position="8"/>
        <end position="46"/>
    </location>
</feature>
<dbReference type="PANTHER" id="PTHR10603">
    <property type="entry name" value="FRAGILE X MENTAL RETARDATION SYNDROME-RELATED PROTEIN"/>
    <property type="match status" value="1"/>
</dbReference>
<dbReference type="InterPro" id="IPR040148">
    <property type="entry name" value="FMR1"/>
</dbReference>
<dbReference type="GO" id="GO:0099577">
    <property type="term" value="P:regulation of translation at presynapse, modulating synaptic transmission"/>
    <property type="evidence" value="ECO:0007669"/>
    <property type="project" value="TreeGrafter"/>
</dbReference>
<dbReference type="Ensembl" id="ENSSVLT00005001125.1">
    <property type="protein sequence ID" value="ENSSVLP00005001006.1"/>
    <property type="gene ID" value="ENSSVLG00005000886.1"/>
</dbReference>
<dbReference type="GO" id="GO:0048170">
    <property type="term" value="P:positive regulation of long-term neuronal synaptic plasticity"/>
    <property type="evidence" value="ECO:0007669"/>
    <property type="project" value="TreeGrafter"/>
</dbReference>
<protein>
    <recommendedName>
        <fullName evidence="1">Agenet-like domain-containing protein</fullName>
    </recommendedName>
</protein>
<accession>A0A8D2CJV0</accession>
<dbReference type="AlphaFoldDB" id="A0A8D2CJV0"/>
<dbReference type="Pfam" id="PF18336">
    <property type="entry name" value="Tudor_FRX1"/>
    <property type="match status" value="1"/>
</dbReference>
<evidence type="ECO:0000313" key="3">
    <source>
        <dbReference type="Proteomes" id="UP000694564"/>
    </source>
</evidence>
<dbReference type="GO" id="GO:0043488">
    <property type="term" value="P:regulation of mRNA stability"/>
    <property type="evidence" value="ECO:0007669"/>
    <property type="project" value="TreeGrafter"/>
</dbReference>
<dbReference type="GO" id="GO:0003730">
    <property type="term" value="F:mRNA 3'-UTR binding"/>
    <property type="evidence" value="ECO:0007669"/>
    <property type="project" value="TreeGrafter"/>
</dbReference>
<dbReference type="GO" id="GO:0048513">
    <property type="term" value="P:animal organ development"/>
    <property type="evidence" value="ECO:0007669"/>
    <property type="project" value="TreeGrafter"/>
</dbReference>
<sequence length="59" mass="6804">MGSNLVELTVEICDSNGAFYKGFIKDVHKDSLTVVFENNWYIQEKMTKYHVDGGWLQFG</sequence>
<dbReference type="GO" id="GO:0043005">
    <property type="term" value="C:neuron projection"/>
    <property type="evidence" value="ECO:0007669"/>
    <property type="project" value="TreeGrafter"/>
</dbReference>
<organism evidence="2 3">
    <name type="scientific">Sciurus vulgaris</name>
    <name type="common">Eurasian red squirrel</name>
    <dbReference type="NCBI Taxonomy" id="55149"/>
    <lineage>
        <taxon>Eukaryota</taxon>
        <taxon>Metazoa</taxon>
        <taxon>Chordata</taxon>
        <taxon>Craniata</taxon>
        <taxon>Vertebrata</taxon>
        <taxon>Euteleostomi</taxon>
        <taxon>Mammalia</taxon>
        <taxon>Eutheria</taxon>
        <taxon>Euarchontoglires</taxon>
        <taxon>Glires</taxon>
        <taxon>Rodentia</taxon>
        <taxon>Sciuromorpha</taxon>
        <taxon>Sciuridae</taxon>
        <taxon>Sciurinae</taxon>
        <taxon>Sciurini</taxon>
        <taxon>Sciurus</taxon>
    </lineage>
</organism>